<gene>
    <name evidence="1" type="ORF">C5745_16795</name>
</gene>
<dbReference type="AlphaFoldDB" id="A0A2S9IZX4"/>
<organism evidence="1 2">
    <name type="scientific">Sphingobacterium haloxyli</name>
    <dbReference type="NCBI Taxonomy" id="2100533"/>
    <lineage>
        <taxon>Bacteria</taxon>
        <taxon>Pseudomonadati</taxon>
        <taxon>Bacteroidota</taxon>
        <taxon>Sphingobacteriia</taxon>
        <taxon>Sphingobacteriales</taxon>
        <taxon>Sphingobacteriaceae</taxon>
        <taxon>Sphingobacterium</taxon>
    </lineage>
</organism>
<evidence type="ECO:0000313" key="1">
    <source>
        <dbReference type="EMBL" id="PRD46082.1"/>
    </source>
</evidence>
<dbReference type="EMBL" id="PVBQ01000017">
    <property type="protein sequence ID" value="PRD46082.1"/>
    <property type="molecule type" value="Genomic_DNA"/>
</dbReference>
<reference evidence="1 2" key="1">
    <citation type="submission" date="2018-02" db="EMBL/GenBank/DDBJ databases">
        <title>The draft genome of Sphingobacterium sp. 5JN-11.</title>
        <authorList>
            <person name="Liu L."/>
            <person name="Li L."/>
            <person name="Liang L."/>
            <person name="Zhang X."/>
            <person name="Wang T."/>
        </authorList>
    </citation>
    <scope>NUCLEOTIDE SEQUENCE [LARGE SCALE GENOMIC DNA]</scope>
    <source>
        <strain evidence="1 2">5JN-11</strain>
    </source>
</reference>
<name>A0A2S9IZX4_9SPHI</name>
<keyword evidence="2" id="KW-1185">Reference proteome</keyword>
<dbReference type="OrthoDB" id="5649947at2"/>
<protein>
    <submittedName>
        <fullName evidence="1">Uncharacterized protein</fullName>
    </submittedName>
</protein>
<evidence type="ECO:0000313" key="2">
    <source>
        <dbReference type="Proteomes" id="UP000239711"/>
    </source>
</evidence>
<dbReference type="Proteomes" id="UP000239711">
    <property type="component" value="Unassembled WGS sequence"/>
</dbReference>
<comment type="caution">
    <text evidence="1">The sequence shown here is derived from an EMBL/GenBank/DDBJ whole genome shotgun (WGS) entry which is preliminary data.</text>
</comment>
<proteinExistence type="predicted"/>
<accession>A0A2S9IZX4</accession>
<sequence length="156" mass="18152">MDTIKEFNINPVGVISKEFLNHGVHTFHEACLFVINLPYKRNTDKENPKAIFIDKCGTCSTKHALLKQLRMEHDMDDIKLVIGVFEMNGINTPQILDTLTKYELEFIPEAHTYLKYQNECFDFTKAGSSPTDFMDYLMFEKEILPKQINKYKVPPK</sequence>
<dbReference type="RefSeq" id="WP_105718177.1">
    <property type="nucleotide sequence ID" value="NZ_PVBQ01000017.1"/>
</dbReference>